<sequence>MSSFHQPSFPLTPTLATWPVELQQATRHAFEKQLFPVASGQQIRLRHINGIEAYLELADVQDGLILLNRSDCHEPPKYFEHHETLISAGWVLA</sequence>
<proteinExistence type="predicted"/>
<evidence type="ECO:0000313" key="2">
    <source>
        <dbReference type="Proteomes" id="UP000182350"/>
    </source>
</evidence>
<name>A0A1K1XQZ4_9GAMM</name>
<dbReference type="RefSeq" id="WP_072326276.1">
    <property type="nucleotide sequence ID" value="NZ_FPJW01000006.1"/>
</dbReference>
<dbReference type="AlphaFoldDB" id="A0A1K1XQZ4"/>
<dbReference type="EMBL" id="FPJW01000006">
    <property type="protein sequence ID" value="SFX52146.1"/>
    <property type="molecule type" value="Genomic_DNA"/>
</dbReference>
<reference evidence="1 2" key="1">
    <citation type="submission" date="2016-11" db="EMBL/GenBank/DDBJ databases">
        <authorList>
            <person name="Jaros S."/>
            <person name="Januszkiewicz K."/>
            <person name="Wedrychowicz H."/>
        </authorList>
    </citation>
    <scope>NUCLEOTIDE SEQUENCE [LARGE SCALE GENOMIC DNA]</scope>
    <source>
        <strain evidence="1 2">DSM 21637</strain>
    </source>
</reference>
<gene>
    <name evidence="1" type="ORF">SAMN02745752_01987</name>
</gene>
<accession>A0A1K1XQZ4</accession>
<dbReference type="STRING" id="1122209.SAMN02745752_01987"/>
<keyword evidence="2" id="KW-1185">Reference proteome</keyword>
<evidence type="ECO:0000313" key="1">
    <source>
        <dbReference type="EMBL" id="SFX52146.1"/>
    </source>
</evidence>
<dbReference type="Proteomes" id="UP000182350">
    <property type="component" value="Unassembled WGS sequence"/>
</dbReference>
<protein>
    <submittedName>
        <fullName evidence="1">Uncharacterized protein</fullName>
    </submittedName>
</protein>
<organism evidence="1 2">
    <name type="scientific">Marinospirillum alkaliphilum DSM 21637</name>
    <dbReference type="NCBI Taxonomy" id="1122209"/>
    <lineage>
        <taxon>Bacteria</taxon>
        <taxon>Pseudomonadati</taxon>
        <taxon>Pseudomonadota</taxon>
        <taxon>Gammaproteobacteria</taxon>
        <taxon>Oceanospirillales</taxon>
        <taxon>Oceanospirillaceae</taxon>
        <taxon>Marinospirillum</taxon>
    </lineage>
</organism>